<organism evidence="4 5">
    <name type="scientific">Kribbella deserti</name>
    <dbReference type="NCBI Taxonomy" id="1926257"/>
    <lineage>
        <taxon>Bacteria</taxon>
        <taxon>Bacillati</taxon>
        <taxon>Actinomycetota</taxon>
        <taxon>Actinomycetes</taxon>
        <taxon>Propionibacteriales</taxon>
        <taxon>Kribbellaceae</taxon>
        <taxon>Kribbella</taxon>
    </lineage>
</organism>
<name>A0ABV6QIJ3_9ACTN</name>
<proteinExistence type="predicted"/>
<feature type="domain" description="Glycosyltransferase subfamily 4-like N-terminal" evidence="3">
    <location>
        <begin position="17"/>
        <end position="205"/>
    </location>
</feature>
<dbReference type="InterPro" id="IPR028098">
    <property type="entry name" value="Glyco_trans_4-like_N"/>
</dbReference>
<dbReference type="Gene3D" id="3.40.50.2000">
    <property type="entry name" value="Glycogen Phosphorylase B"/>
    <property type="match status" value="2"/>
</dbReference>
<dbReference type="EC" id="2.4.-.-" evidence="4"/>
<accession>A0ABV6QIJ3</accession>
<evidence type="ECO:0000256" key="1">
    <source>
        <dbReference type="ARBA" id="ARBA00022676"/>
    </source>
</evidence>
<comment type="caution">
    <text evidence="4">The sequence shown here is derived from an EMBL/GenBank/DDBJ whole genome shotgun (WGS) entry which is preliminary data.</text>
</comment>
<sequence length="390" mass="42222">MRVLVVHNWYRSAQPSGENVVVKQHVDVLRAGGHEVEVYSRSSDDIADLPVTGRALVPVRSLWSRVDERDFGSEITVRRPDVIHVHNTFPLISPSVLKAATSAQVPVVATLHNFRLMCANGLLQRDGVPCEDCVGNGPWAGVRHGCYRDSRIASAPLAAGIQLHRQLKTWHRYVTTFVAPSAFVRETFVKDGYDPARITVKPHSVPHTGRFRSGEGEHVLFVGRLAAEKGILDLLEAWDPALGQLVIAGDGPLRAEVVAAAEATPSITYLGAVSWQACMDLMVRARLLVVPARWYETFGMVVVEAFAHGVPVVAARIGALAELVQDGTNGAAFEPGDISALRTALAKVAANTITLGQAARALYLARFTPEADLTATEHLYASAVSGRRQQ</sequence>
<evidence type="ECO:0000313" key="4">
    <source>
        <dbReference type="EMBL" id="MFC0624466.1"/>
    </source>
</evidence>
<dbReference type="Pfam" id="PF13692">
    <property type="entry name" value="Glyco_trans_1_4"/>
    <property type="match status" value="1"/>
</dbReference>
<keyword evidence="2 4" id="KW-0808">Transferase</keyword>
<dbReference type="RefSeq" id="WP_380045869.1">
    <property type="nucleotide sequence ID" value="NZ_JBHLTC010000011.1"/>
</dbReference>
<keyword evidence="5" id="KW-1185">Reference proteome</keyword>
<dbReference type="InterPro" id="IPR050194">
    <property type="entry name" value="Glycosyltransferase_grp1"/>
</dbReference>
<gene>
    <name evidence="4" type="ORF">ACFFGN_10370</name>
</gene>
<dbReference type="EMBL" id="JBHLTC010000011">
    <property type="protein sequence ID" value="MFC0624466.1"/>
    <property type="molecule type" value="Genomic_DNA"/>
</dbReference>
<evidence type="ECO:0000256" key="2">
    <source>
        <dbReference type="ARBA" id="ARBA00022679"/>
    </source>
</evidence>
<protein>
    <submittedName>
        <fullName evidence="4">Glycosyltransferase</fullName>
        <ecNumber evidence="4">2.4.-.-</ecNumber>
    </submittedName>
</protein>
<reference evidence="4 5" key="1">
    <citation type="submission" date="2024-09" db="EMBL/GenBank/DDBJ databases">
        <authorList>
            <person name="Sun Q."/>
            <person name="Mori K."/>
        </authorList>
    </citation>
    <scope>NUCLEOTIDE SEQUENCE [LARGE SCALE GENOMIC DNA]</scope>
    <source>
        <strain evidence="4 5">CGMCC 1.15906</strain>
    </source>
</reference>
<evidence type="ECO:0000259" key="3">
    <source>
        <dbReference type="Pfam" id="PF13439"/>
    </source>
</evidence>
<keyword evidence="1 4" id="KW-0328">Glycosyltransferase</keyword>
<evidence type="ECO:0000313" key="5">
    <source>
        <dbReference type="Proteomes" id="UP001589890"/>
    </source>
</evidence>
<dbReference type="Pfam" id="PF13439">
    <property type="entry name" value="Glyco_transf_4"/>
    <property type="match status" value="1"/>
</dbReference>
<dbReference type="Proteomes" id="UP001589890">
    <property type="component" value="Unassembled WGS sequence"/>
</dbReference>
<dbReference type="GO" id="GO:0016757">
    <property type="term" value="F:glycosyltransferase activity"/>
    <property type="evidence" value="ECO:0007669"/>
    <property type="project" value="UniProtKB-KW"/>
</dbReference>
<dbReference type="PANTHER" id="PTHR45947">
    <property type="entry name" value="SULFOQUINOVOSYL TRANSFERASE SQD2"/>
    <property type="match status" value="1"/>
</dbReference>
<dbReference type="SUPFAM" id="SSF53756">
    <property type="entry name" value="UDP-Glycosyltransferase/glycogen phosphorylase"/>
    <property type="match status" value="1"/>
</dbReference>
<dbReference type="PANTHER" id="PTHR45947:SF13">
    <property type="entry name" value="TRANSFERASE"/>
    <property type="match status" value="1"/>
</dbReference>